<dbReference type="InterPro" id="IPR051793">
    <property type="entry name" value="NADH:flavin_oxidoreductase"/>
</dbReference>
<reference evidence="5 6" key="1">
    <citation type="submission" date="2023-11" db="EMBL/GenBank/DDBJ databases">
        <title>Draft genome of Azohydromonas lata strain H1 (DSM1123), a polyhydroxyalkanoate producer.</title>
        <authorList>
            <person name="Traversa D."/>
            <person name="D'Addabbo P."/>
            <person name="Pazzani C."/>
            <person name="Manzari C."/>
            <person name="Chiara M."/>
            <person name="Scrascia M."/>
        </authorList>
    </citation>
    <scope>NUCLEOTIDE SEQUENCE [LARGE SCALE GENOMIC DNA]</scope>
    <source>
        <strain evidence="5 6">H1</strain>
    </source>
</reference>
<protein>
    <submittedName>
        <fullName evidence="5">FAD/NAD(P)-binding oxidoreductase</fullName>
        <ecNumber evidence="5">1.-.-.-</ecNumber>
    </submittedName>
</protein>
<comment type="caution">
    <text evidence="5">The sequence shown here is derived from an EMBL/GenBank/DDBJ whole genome shotgun (WGS) entry which is preliminary data.</text>
</comment>
<sequence length="90" mass="9711">NYCIDRQYNGLDVLCVQNAATSRERTMPHVIAKTTGPKRKVVVVGAGPAGLEAARVARERGHDVVLFEKQAQVGGQVNLAAKAPKREQMA</sequence>
<proteinExistence type="predicted"/>
<keyword evidence="4 5" id="KW-0560">Oxidoreductase</keyword>
<dbReference type="PRINTS" id="PR00419">
    <property type="entry name" value="ADXRDTASE"/>
</dbReference>
<evidence type="ECO:0000256" key="2">
    <source>
        <dbReference type="ARBA" id="ARBA00022630"/>
    </source>
</evidence>
<accession>A0ABU5ISI2</accession>
<evidence type="ECO:0000256" key="1">
    <source>
        <dbReference type="ARBA" id="ARBA00001917"/>
    </source>
</evidence>
<gene>
    <name evidence="5" type="ORF">SM757_35310</name>
</gene>
<evidence type="ECO:0000313" key="5">
    <source>
        <dbReference type="EMBL" id="MDZ5461852.1"/>
    </source>
</evidence>
<comment type="cofactor">
    <cofactor evidence="1">
        <name>FMN</name>
        <dbReference type="ChEBI" id="CHEBI:58210"/>
    </cofactor>
</comment>
<evidence type="ECO:0000313" key="6">
    <source>
        <dbReference type="Proteomes" id="UP001293718"/>
    </source>
</evidence>
<dbReference type="PANTHER" id="PTHR42917:SF2">
    <property type="entry name" value="2,4-DIENOYL-COA REDUCTASE [(2E)-ENOYL-COA-PRODUCING]"/>
    <property type="match status" value="1"/>
</dbReference>
<dbReference type="RefSeq" id="WP_322468911.1">
    <property type="nucleotide sequence ID" value="NZ_JAXOJX010000258.1"/>
</dbReference>
<organism evidence="5 6">
    <name type="scientific">Azohydromonas lata</name>
    <dbReference type="NCBI Taxonomy" id="45677"/>
    <lineage>
        <taxon>Bacteria</taxon>
        <taxon>Pseudomonadati</taxon>
        <taxon>Pseudomonadota</taxon>
        <taxon>Betaproteobacteria</taxon>
        <taxon>Burkholderiales</taxon>
        <taxon>Sphaerotilaceae</taxon>
        <taxon>Azohydromonas</taxon>
    </lineage>
</organism>
<keyword evidence="2" id="KW-0285">Flavoprotein</keyword>
<keyword evidence="6" id="KW-1185">Reference proteome</keyword>
<name>A0ABU5ISI2_9BURK</name>
<dbReference type="GO" id="GO:0016491">
    <property type="term" value="F:oxidoreductase activity"/>
    <property type="evidence" value="ECO:0007669"/>
    <property type="project" value="UniProtKB-KW"/>
</dbReference>
<dbReference type="PANTHER" id="PTHR42917">
    <property type="entry name" value="2,4-DIENOYL-COA REDUCTASE"/>
    <property type="match status" value="1"/>
</dbReference>
<dbReference type="Pfam" id="PF13450">
    <property type="entry name" value="NAD_binding_8"/>
    <property type="match status" value="1"/>
</dbReference>
<feature type="non-terminal residue" evidence="5">
    <location>
        <position position="1"/>
    </location>
</feature>
<feature type="non-terminal residue" evidence="5">
    <location>
        <position position="90"/>
    </location>
</feature>
<dbReference type="Gene3D" id="3.40.50.720">
    <property type="entry name" value="NAD(P)-binding Rossmann-like Domain"/>
    <property type="match status" value="1"/>
</dbReference>
<evidence type="ECO:0000256" key="4">
    <source>
        <dbReference type="ARBA" id="ARBA00023002"/>
    </source>
</evidence>
<keyword evidence="3" id="KW-0288">FMN</keyword>
<dbReference type="EC" id="1.-.-.-" evidence="5"/>
<dbReference type="SUPFAM" id="SSF51971">
    <property type="entry name" value="Nucleotide-binding domain"/>
    <property type="match status" value="1"/>
</dbReference>
<dbReference type="Proteomes" id="UP001293718">
    <property type="component" value="Unassembled WGS sequence"/>
</dbReference>
<dbReference type="EMBL" id="JAXOJX010000258">
    <property type="protein sequence ID" value="MDZ5461852.1"/>
    <property type="molecule type" value="Genomic_DNA"/>
</dbReference>
<evidence type="ECO:0000256" key="3">
    <source>
        <dbReference type="ARBA" id="ARBA00022643"/>
    </source>
</evidence>